<proteinExistence type="predicted"/>
<dbReference type="PATRIC" id="fig|477184.5.peg.3016"/>
<keyword evidence="2" id="KW-1185">Reference proteome</keyword>
<reference evidence="1 2" key="1">
    <citation type="journal article" date="2012" name="J. Bacteriol.">
        <title>Genome sequence of the highly efficient arsenite-oxidizing bacterium Achromobacter arsenitoxydans SY8.</title>
        <authorList>
            <person name="Li X."/>
            <person name="Hu Y."/>
            <person name="Gong J."/>
            <person name="Lin Y."/>
            <person name="Johnstone L."/>
            <person name="Rensing C."/>
            <person name="Wang G."/>
        </authorList>
    </citation>
    <scope>NUCLEOTIDE SEQUENCE [LARGE SCALE GENOMIC DNA]</scope>
    <source>
        <strain evidence="1 2">SY8</strain>
    </source>
</reference>
<dbReference type="Proteomes" id="UP000003113">
    <property type="component" value="Unassembled WGS sequence"/>
</dbReference>
<evidence type="ECO:0000313" key="1">
    <source>
        <dbReference type="EMBL" id="EHK65593.1"/>
    </source>
</evidence>
<evidence type="ECO:0000313" key="2">
    <source>
        <dbReference type="Proteomes" id="UP000003113"/>
    </source>
</evidence>
<dbReference type="AlphaFoldDB" id="H0F8G0"/>
<sequence length="84" mass="9511">MAALLINHVEDSTSDDDIRMFLQKYGFPSLDEIKRVPSEGARPAVLVTFHAATEAELQVLLPRIHQVFWKNHTITALVMRAPIE</sequence>
<dbReference type="OrthoDB" id="8853072at2"/>
<protein>
    <recommendedName>
        <fullName evidence="3">RNA-binding protein</fullName>
    </recommendedName>
</protein>
<dbReference type="EMBL" id="AGUF01000052">
    <property type="protein sequence ID" value="EHK65593.1"/>
    <property type="molecule type" value="Genomic_DNA"/>
</dbReference>
<accession>H0F8G0</accession>
<comment type="caution">
    <text evidence="1">The sequence shown here is derived from an EMBL/GenBank/DDBJ whole genome shotgun (WGS) entry which is preliminary data.</text>
</comment>
<dbReference type="eggNOG" id="ENOG5034AC1">
    <property type="taxonomic scope" value="Bacteria"/>
</dbReference>
<evidence type="ECO:0008006" key="3">
    <source>
        <dbReference type="Google" id="ProtNLM"/>
    </source>
</evidence>
<organism evidence="1 2">
    <name type="scientific">Achromobacter arsenitoxydans SY8</name>
    <dbReference type="NCBI Taxonomy" id="477184"/>
    <lineage>
        <taxon>Bacteria</taxon>
        <taxon>Pseudomonadati</taxon>
        <taxon>Pseudomonadota</taxon>
        <taxon>Betaproteobacteria</taxon>
        <taxon>Burkholderiales</taxon>
        <taxon>Alcaligenaceae</taxon>
        <taxon>Achromobacter</taxon>
    </lineage>
</organism>
<name>H0F8G0_9BURK</name>
<gene>
    <name evidence="1" type="ORF">KYC_15292</name>
</gene>
<dbReference type="RefSeq" id="WP_008163737.1">
    <property type="nucleotide sequence ID" value="NZ_AGUF01000052.1"/>
</dbReference>